<evidence type="ECO:0000313" key="3">
    <source>
        <dbReference type="Proteomes" id="UP000237105"/>
    </source>
</evidence>
<feature type="transmembrane region" description="Helical" evidence="1">
    <location>
        <begin position="59"/>
        <end position="77"/>
    </location>
</feature>
<reference evidence="3" key="1">
    <citation type="submission" date="2016-06" db="EMBL/GenBank/DDBJ databases">
        <title>Parallel loss of symbiosis genes in relatives of nitrogen-fixing non-legume Parasponia.</title>
        <authorList>
            <person name="Van Velzen R."/>
            <person name="Holmer R."/>
            <person name="Bu F."/>
            <person name="Rutten L."/>
            <person name="Van Zeijl A."/>
            <person name="Liu W."/>
            <person name="Santuari L."/>
            <person name="Cao Q."/>
            <person name="Sharma T."/>
            <person name="Shen D."/>
            <person name="Roswanjaya Y."/>
            <person name="Wardhani T."/>
            <person name="Kalhor M.S."/>
            <person name="Jansen J."/>
            <person name="Van den Hoogen J."/>
            <person name="Gungor B."/>
            <person name="Hartog M."/>
            <person name="Hontelez J."/>
            <person name="Verver J."/>
            <person name="Yang W.-C."/>
            <person name="Schijlen E."/>
            <person name="Repin R."/>
            <person name="Schilthuizen M."/>
            <person name="Schranz E."/>
            <person name="Heidstra R."/>
            <person name="Miyata K."/>
            <person name="Fedorova E."/>
            <person name="Kohlen W."/>
            <person name="Bisseling T."/>
            <person name="Smit S."/>
            <person name="Geurts R."/>
        </authorList>
    </citation>
    <scope>NUCLEOTIDE SEQUENCE [LARGE SCALE GENOMIC DNA]</scope>
    <source>
        <strain evidence="3">cv. WU1-14</strain>
    </source>
</reference>
<name>A0A2P5BR26_PARAD</name>
<organism evidence="2 3">
    <name type="scientific">Parasponia andersonii</name>
    <name type="common">Sponia andersonii</name>
    <dbReference type="NCBI Taxonomy" id="3476"/>
    <lineage>
        <taxon>Eukaryota</taxon>
        <taxon>Viridiplantae</taxon>
        <taxon>Streptophyta</taxon>
        <taxon>Embryophyta</taxon>
        <taxon>Tracheophyta</taxon>
        <taxon>Spermatophyta</taxon>
        <taxon>Magnoliopsida</taxon>
        <taxon>eudicotyledons</taxon>
        <taxon>Gunneridae</taxon>
        <taxon>Pentapetalae</taxon>
        <taxon>rosids</taxon>
        <taxon>fabids</taxon>
        <taxon>Rosales</taxon>
        <taxon>Cannabaceae</taxon>
        <taxon>Parasponia</taxon>
    </lineage>
</organism>
<evidence type="ECO:0000256" key="1">
    <source>
        <dbReference type="SAM" id="Phobius"/>
    </source>
</evidence>
<feature type="transmembrane region" description="Helical" evidence="1">
    <location>
        <begin position="20"/>
        <end position="39"/>
    </location>
</feature>
<protein>
    <submittedName>
        <fullName evidence="2">Uncharacterized protein</fullName>
    </submittedName>
</protein>
<keyword evidence="1" id="KW-0472">Membrane</keyword>
<proteinExistence type="predicted"/>
<sequence>MTPTLAFKTLDITIPRSKRIGFTLTSMASHFLLLLSFGFEYRLPLIFFPLIRFPSGCTWTLAWMCTTPLLELVLNFYSHVNHIFQLHVILQFYHISNFSI</sequence>
<gene>
    <name evidence="2" type="ORF">PanWU01x14_218030</name>
</gene>
<comment type="caution">
    <text evidence="2">The sequence shown here is derived from an EMBL/GenBank/DDBJ whole genome shotgun (WGS) entry which is preliminary data.</text>
</comment>
<dbReference type="EMBL" id="JXTB01000236">
    <property type="protein sequence ID" value="PON51242.1"/>
    <property type="molecule type" value="Genomic_DNA"/>
</dbReference>
<dbReference type="Proteomes" id="UP000237105">
    <property type="component" value="Unassembled WGS sequence"/>
</dbReference>
<keyword evidence="1" id="KW-1133">Transmembrane helix</keyword>
<accession>A0A2P5BR26</accession>
<evidence type="ECO:0000313" key="2">
    <source>
        <dbReference type="EMBL" id="PON51242.1"/>
    </source>
</evidence>
<dbReference type="AlphaFoldDB" id="A0A2P5BR26"/>
<keyword evidence="1" id="KW-0812">Transmembrane</keyword>
<keyword evidence="3" id="KW-1185">Reference proteome</keyword>